<dbReference type="EMBL" id="CACRUL010000012">
    <property type="protein sequence ID" value="VYT97385.1"/>
    <property type="molecule type" value="Genomic_DNA"/>
</dbReference>
<dbReference type="AlphaFoldDB" id="A0A6N3AXP2"/>
<gene>
    <name evidence="1" type="ORF">SRLFYP117_00705</name>
</gene>
<accession>A0A6N3AXP2</accession>
<sequence length="155" mass="18209">MVTGLEIKNLIQSHEYKRLLDKAEHDYKIKIYDNDDSISQECNSVAYEINKSGLTPELILDFIMKNDKLVFIFSKLKISKLSEDYCDFEEDEENSDDIILIGQAKTFLIVNSIEILLLRKSEIDLTNFLKAIKIPSYKKYAKELFEFYQESLKIY</sequence>
<proteinExistence type="predicted"/>
<evidence type="ECO:0000313" key="1">
    <source>
        <dbReference type="EMBL" id="VYT97385.1"/>
    </source>
</evidence>
<reference evidence="1" key="1">
    <citation type="submission" date="2019-11" db="EMBL/GenBank/DDBJ databases">
        <authorList>
            <person name="Feng L."/>
        </authorList>
    </citation>
    <scope>NUCLEOTIDE SEQUENCE</scope>
    <source>
        <strain evidence="1">SrubneriLFYP117</strain>
    </source>
</reference>
<protein>
    <submittedName>
        <fullName evidence="1">Uncharacterized protein</fullName>
    </submittedName>
</protein>
<dbReference type="RefSeq" id="WP_156676645.1">
    <property type="nucleotide sequence ID" value="NZ_CACRUL010000012.1"/>
</dbReference>
<organism evidence="1">
    <name type="scientific">Streptococcus oralis</name>
    <dbReference type="NCBI Taxonomy" id="1303"/>
    <lineage>
        <taxon>Bacteria</taxon>
        <taxon>Bacillati</taxon>
        <taxon>Bacillota</taxon>
        <taxon>Bacilli</taxon>
        <taxon>Lactobacillales</taxon>
        <taxon>Streptococcaceae</taxon>
        <taxon>Streptococcus</taxon>
    </lineage>
</organism>
<name>A0A6N3AXP2_STROR</name>